<evidence type="ECO:0000313" key="4">
    <source>
        <dbReference type="Proteomes" id="UP000185696"/>
    </source>
</evidence>
<evidence type="ECO:0000256" key="1">
    <source>
        <dbReference type="ARBA" id="ARBA00008791"/>
    </source>
</evidence>
<keyword evidence="4" id="KW-1185">Reference proteome</keyword>
<comment type="caution">
    <text evidence="3">The sequence shown here is derived from an EMBL/GenBank/DDBJ whole genome shotgun (WGS) entry which is preliminary data.</text>
</comment>
<sequence length="131" mass="14016">MNDEQHVVVAGVSPGERREPMVRWAATEAVSRGARLRLVAAVPPHPVPDTYVRSGVADLPATAHCVLDRAGRYAVSACPGETLARLSYESALLVLGSRGRRRPTATLFGSVGRTLIHHSACPVVVARSRRS</sequence>
<proteinExistence type="inferred from homology"/>
<accession>A0A7Z0WLW5</accession>
<dbReference type="AlphaFoldDB" id="A0A7Z0WLW5"/>
<dbReference type="RefSeq" id="WP_075133504.1">
    <property type="nucleotide sequence ID" value="NZ_MSIF01000006.1"/>
</dbReference>
<dbReference type="Gene3D" id="3.40.50.620">
    <property type="entry name" value="HUPs"/>
    <property type="match status" value="1"/>
</dbReference>
<protein>
    <recommendedName>
        <fullName evidence="2">UspA domain-containing protein</fullName>
    </recommendedName>
</protein>
<name>A0A7Z0WLW5_9PSEU</name>
<dbReference type="InterPro" id="IPR006016">
    <property type="entry name" value="UspA"/>
</dbReference>
<dbReference type="InterPro" id="IPR014729">
    <property type="entry name" value="Rossmann-like_a/b/a_fold"/>
</dbReference>
<reference evidence="3 4" key="1">
    <citation type="submission" date="2016-12" db="EMBL/GenBank/DDBJ databases">
        <title>The draft genome sequence of Actinophytocola xinjiangensis.</title>
        <authorList>
            <person name="Wang W."/>
            <person name="Yuan L."/>
        </authorList>
    </citation>
    <scope>NUCLEOTIDE SEQUENCE [LARGE SCALE GENOMIC DNA]</scope>
    <source>
        <strain evidence="3 4">CGMCC 4.4663</strain>
    </source>
</reference>
<dbReference type="Proteomes" id="UP000185696">
    <property type="component" value="Unassembled WGS sequence"/>
</dbReference>
<gene>
    <name evidence="3" type="ORF">BLA60_15110</name>
</gene>
<evidence type="ECO:0000259" key="2">
    <source>
        <dbReference type="Pfam" id="PF00582"/>
    </source>
</evidence>
<dbReference type="PRINTS" id="PR01438">
    <property type="entry name" value="UNVRSLSTRESS"/>
</dbReference>
<dbReference type="InterPro" id="IPR006015">
    <property type="entry name" value="Universal_stress_UspA"/>
</dbReference>
<feature type="domain" description="UspA" evidence="2">
    <location>
        <begin position="89"/>
        <end position="127"/>
    </location>
</feature>
<dbReference type="EMBL" id="MSIF01000006">
    <property type="protein sequence ID" value="OLF10515.1"/>
    <property type="molecule type" value="Genomic_DNA"/>
</dbReference>
<organism evidence="3 4">
    <name type="scientific">Actinophytocola xinjiangensis</name>
    <dbReference type="NCBI Taxonomy" id="485602"/>
    <lineage>
        <taxon>Bacteria</taxon>
        <taxon>Bacillati</taxon>
        <taxon>Actinomycetota</taxon>
        <taxon>Actinomycetes</taxon>
        <taxon>Pseudonocardiales</taxon>
        <taxon>Pseudonocardiaceae</taxon>
    </lineage>
</organism>
<dbReference type="SUPFAM" id="SSF52402">
    <property type="entry name" value="Adenine nucleotide alpha hydrolases-like"/>
    <property type="match status" value="1"/>
</dbReference>
<comment type="similarity">
    <text evidence="1">Belongs to the universal stress protein A family.</text>
</comment>
<evidence type="ECO:0000313" key="3">
    <source>
        <dbReference type="EMBL" id="OLF10515.1"/>
    </source>
</evidence>
<dbReference type="Pfam" id="PF00582">
    <property type="entry name" value="Usp"/>
    <property type="match status" value="1"/>
</dbReference>